<sequence length="385" mass="41839">MAVARILNIQFRSDDNNSQCFGHGERHASKFRTIRVLGAPYTEHLLTGDGRKLGRRAACHATDDGNGVHVNYKTYGLGRVVVLVLGLWAGQALAECTAQPQAPSTEHIATAQANVRDRGFLWRVSKGGHSSYVYGTAHVAAWDWAFPGPVLGQAWHEADVLALEINPLEPETASTLEQKMSAKTAPPLPAALNARMQAVADRLCIAREALVRYRPEMQLATLASMVARDQGLEPTYGIDLQMALMANAAQRPIVSLETVDEQLEALRDDKAPLAQRNADVASALRDLESGKTRSMLIKLMQAWANHDLATLENYAAWCACIKTASEKAAMKRLVDDRNPVMAQRLDALHAAGTKVLLAVGALHLAGPTGLPTLLAKQGYTVQRLY</sequence>
<name>A0A515ETF4_9BURK</name>
<evidence type="ECO:0000313" key="2">
    <source>
        <dbReference type="Proteomes" id="UP000317365"/>
    </source>
</evidence>
<dbReference type="InterPro" id="IPR047111">
    <property type="entry name" value="YbaP-like"/>
</dbReference>
<organism evidence="1 2">
    <name type="scientific">Rhodoferax aquaticus</name>
    <dbReference type="NCBI Taxonomy" id="2527691"/>
    <lineage>
        <taxon>Bacteria</taxon>
        <taxon>Pseudomonadati</taxon>
        <taxon>Pseudomonadota</taxon>
        <taxon>Betaproteobacteria</taxon>
        <taxon>Burkholderiales</taxon>
        <taxon>Comamonadaceae</taxon>
        <taxon>Rhodoferax</taxon>
    </lineage>
</organism>
<dbReference type="PANTHER" id="PTHR40590">
    <property type="entry name" value="CYTOPLASMIC PROTEIN-RELATED"/>
    <property type="match status" value="1"/>
</dbReference>
<accession>A0A515ETF4</accession>
<dbReference type="KEGG" id="rhg:EXZ61_17665"/>
<evidence type="ECO:0000313" key="1">
    <source>
        <dbReference type="EMBL" id="QDL55853.1"/>
    </source>
</evidence>
<dbReference type="Pfam" id="PF01963">
    <property type="entry name" value="TraB_PrgY_gumN"/>
    <property type="match status" value="1"/>
</dbReference>
<dbReference type="Proteomes" id="UP000317365">
    <property type="component" value="Chromosome"/>
</dbReference>
<dbReference type="EMBL" id="CP036282">
    <property type="protein sequence ID" value="QDL55853.1"/>
    <property type="molecule type" value="Genomic_DNA"/>
</dbReference>
<dbReference type="PANTHER" id="PTHR40590:SF1">
    <property type="entry name" value="CYTOPLASMIC PROTEIN"/>
    <property type="match status" value="1"/>
</dbReference>
<keyword evidence="2" id="KW-1185">Reference proteome</keyword>
<gene>
    <name evidence="1" type="ORF">EXZ61_17665</name>
</gene>
<proteinExistence type="predicted"/>
<protein>
    <submittedName>
        <fullName evidence="1">TraB/GumN family protein</fullName>
    </submittedName>
</protein>
<reference evidence="2" key="1">
    <citation type="submission" date="2019-02" db="EMBL/GenBank/DDBJ databases">
        <title>Complete genome sequence of Rhodoferax sp. Gr-4.</title>
        <authorList>
            <person name="Jin L."/>
        </authorList>
    </citation>
    <scope>NUCLEOTIDE SEQUENCE [LARGE SCALE GENOMIC DNA]</scope>
    <source>
        <strain evidence="2">Gr-4</strain>
    </source>
</reference>
<dbReference type="AlphaFoldDB" id="A0A515ETF4"/>
<reference evidence="2" key="2">
    <citation type="journal article" date="2020" name="Int. J. Syst. Evol. Microbiol.">
        <title>Genomic insights into a novel species Rhodoferax aquaticus sp. nov., isolated from freshwater.</title>
        <authorList>
            <person name="Li T."/>
            <person name="Zhuo Y."/>
            <person name="Jin C.Z."/>
            <person name="Wu X."/>
            <person name="Ko S.R."/>
            <person name="Jin F.J."/>
            <person name="Ahn C.Y."/>
            <person name="Oh H.M."/>
            <person name="Lee H.G."/>
            <person name="Jin L."/>
        </authorList>
    </citation>
    <scope>NUCLEOTIDE SEQUENCE [LARGE SCALE GENOMIC DNA]</scope>
    <source>
        <strain evidence="2">Gr-4</strain>
    </source>
</reference>
<dbReference type="CDD" id="cd14789">
    <property type="entry name" value="Tiki"/>
    <property type="match status" value="1"/>
</dbReference>
<dbReference type="InterPro" id="IPR002816">
    <property type="entry name" value="TraB/PrgY/GumN_fam"/>
</dbReference>